<evidence type="ECO:0000256" key="4">
    <source>
        <dbReference type="ARBA" id="ARBA00023015"/>
    </source>
</evidence>
<keyword evidence="4" id="KW-0805">Transcription regulation</keyword>
<dbReference type="RefSeq" id="WP_371753388.1">
    <property type="nucleotide sequence ID" value="NZ_JAYJLD010000006.1"/>
</dbReference>
<dbReference type="InterPro" id="IPR017275">
    <property type="entry name" value="Transcription_factor_FapR"/>
</dbReference>
<dbReference type="Gene3D" id="3.10.129.10">
    <property type="entry name" value="Hotdog Thioesterase"/>
    <property type="match status" value="1"/>
</dbReference>
<evidence type="ECO:0000313" key="9">
    <source>
        <dbReference type="EMBL" id="MEB3101206.1"/>
    </source>
</evidence>
<keyword evidence="5" id="KW-0443">Lipid metabolism</keyword>
<accession>A0ABU5ZHQ9</accession>
<dbReference type="SUPFAM" id="SSF54637">
    <property type="entry name" value="Thioesterase/thiol ester dehydrase-isomerase"/>
    <property type="match status" value="1"/>
</dbReference>
<keyword evidence="10" id="KW-1185">Reference proteome</keyword>
<dbReference type="Proteomes" id="UP001310386">
    <property type="component" value="Unassembled WGS sequence"/>
</dbReference>
<keyword evidence="8" id="KW-0804">Transcription</keyword>
<dbReference type="EMBL" id="JAYJLD010000006">
    <property type="protein sequence ID" value="MEB3101206.1"/>
    <property type="molecule type" value="Genomic_DNA"/>
</dbReference>
<dbReference type="InterPro" id="IPR036390">
    <property type="entry name" value="WH_DNA-bd_sf"/>
</dbReference>
<dbReference type="NCBIfam" id="NF003359">
    <property type="entry name" value="PRK04424.1"/>
    <property type="match status" value="1"/>
</dbReference>
<evidence type="ECO:0000256" key="5">
    <source>
        <dbReference type="ARBA" id="ARBA00023098"/>
    </source>
</evidence>
<keyword evidence="2" id="KW-0444">Lipid biosynthesis</keyword>
<gene>
    <name evidence="9" type="primary">fapR</name>
    <name evidence="9" type="ORF">VF724_05960</name>
</gene>
<comment type="caution">
    <text evidence="9">The sequence shown here is derived from an EMBL/GenBank/DDBJ whole genome shotgun (WGS) entry which is preliminary data.</text>
</comment>
<keyword evidence="7" id="KW-0275">Fatty acid biosynthesis</keyword>
<name>A0ABU5ZHQ9_9BACL</name>
<sequence length="198" mass="22686">MPKKHRQQLLTKEIEENPFLTDEELAGKFQVSIQTIRLDRLELGIPEVRERIKMMAERSFDQIRSIPLHEVIGDLVDLQLDKSGISILEIKEEHVFSRTRIARGHHLFAQANSLAVAVINDQIALTLSADIRFVRAVKLYEKCVSKAYVRPIPGEKVKAKVEVFTYVGDELVFQGNFVIYRSHKEMQLRGGKSHADSH</sequence>
<keyword evidence="6" id="KW-0238">DNA-binding</keyword>
<proteinExistence type="predicted"/>
<evidence type="ECO:0000256" key="1">
    <source>
        <dbReference type="ARBA" id="ARBA00022491"/>
    </source>
</evidence>
<dbReference type="Gene3D" id="1.10.10.10">
    <property type="entry name" value="Winged helix-like DNA-binding domain superfamily/Winged helix DNA-binding domain"/>
    <property type="match status" value="1"/>
</dbReference>
<evidence type="ECO:0000256" key="7">
    <source>
        <dbReference type="ARBA" id="ARBA00023160"/>
    </source>
</evidence>
<keyword evidence="1" id="KW-0678">Repressor</keyword>
<reference evidence="9" key="1">
    <citation type="submission" date="2023-12" db="EMBL/GenBank/DDBJ databases">
        <title>Fervidustalea candida gen. nov., sp. nov., a novel member of the family Paenibacillaceae isolated from a geothermal area.</title>
        <authorList>
            <person name="Li W.-J."/>
            <person name="Jiao J.-Y."/>
            <person name="Chen Y."/>
        </authorList>
    </citation>
    <scope>NUCLEOTIDE SEQUENCE</scope>
    <source>
        <strain evidence="9">SYSU GA230002</strain>
    </source>
</reference>
<protein>
    <submittedName>
        <fullName evidence="9">Transcription factor FapR</fullName>
    </submittedName>
</protein>
<organism evidence="9 10">
    <name type="scientific">Ferviditalea candida</name>
    <dbReference type="NCBI Taxonomy" id="3108399"/>
    <lineage>
        <taxon>Bacteria</taxon>
        <taxon>Bacillati</taxon>
        <taxon>Bacillota</taxon>
        <taxon>Bacilli</taxon>
        <taxon>Bacillales</taxon>
        <taxon>Paenibacillaceae</taxon>
        <taxon>Ferviditalea</taxon>
    </lineage>
</organism>
<evidence type="ECO:0000256" key="6">
    <source>
        <dbReference type="ARBA" id="ARBA00023125"/>
    </source>
</evidence>
<dbReference type="InterPro" id="IPR029069">
    <property type="entry name" value="HotDog_dom_sf"/>
</dbReference>
<evidence type="ECO:0000313" key="10">
    <source>
        <dbReference type="Proteomes" id="UP001310386"/>
    </source>
</evidence>
<evidence type="ECO:0000256" key="8">
    <source>
        <dbReference type="ARBA" id="ARBA00023163"/>
    </source>
</evidence>
<dbReference type="InterPro" id="IPR036388">
    <property type="entry name" value="WH-like_DNA-bd_sf"/>
</dbReference>
<dbReference type="SUPFAM" id="SSF46785">
    <property type="entry name" value="Winged helix' DNA-binding domain"/>
    <property type="match status" value="1"/>
</dbReference>
<dbReference type="PIRSF" id="PIRSF037733">
    <property type="entry name" value="Transcription_factor_FapR"/>
    <property type="match status" value="1"/>
</dbReference>
<evidence type="ECO:0000256" key="2">
    <source>
        <dbReference type="ARBA" id="ARBA00022516"/>
    </source>
</evidence>
<keyword evidence="3" id="KW-0276">Fatty acid metabolism</keyword>
<evidence type="ECO:0000256" key="3">
    <source>
        <dbReference type="ARBA" id="ARBA00022832"/>
    </source>
</evidence>